<dbReference type="Pfam" id="PF11196">
    <property type="entry name" value="DUF2834"/>
    <property type="match status" value="1"/>
</dbReference>
<dbReference type="RefSeq" id="WP_193905161.1">
    <property type="nucleotide sequence ID" value="NZ_JADEXG010000006.1"/>
</dbReference>
<feature type="transmembrane region" description="Helical" evidence="1">
    <location>
        <begin position="20"/>
        <end position="40"/>
    </location>
</feature>
<protein>
    <submittedName>
        <fullName evidence="2">DUF2834 domain-containing protein</fullName>
    </submittedName>
</protein>
<proteinExistence type="predicted"/>
<evidence type="ECO:0000313" key="2">
    <source>
        <dbReference type="EMBL" id="MBE9076502.1"/>
    </source>
</evidence>
<organism evidence="2 3">
    <name type="scientific">Vasconcelosia minhoensis LEGE 07310</name>
    <dbReference type="NCBI Taxonomy" id="915328"/>
    <lineage>
        <taxon>Bacteria</taxon>
        <taxon>Bacillati</taxon>
        <taxon>Cyanobacteriota</taxon>
        <taxon>Cyanophyceae</taxon>
        <taxon>Nodosilineales</taxon>
        <taxon>Cymatolegaceae</taxon>
        <taxon>Vasconcelosia</taxon>
        <taxon>Vasconcelosia minhoensis</taxon>
    </lineage>
</organism>
<dbReference type="EMBL" id="JADEXG010000006">
    <property type="protein sequence ID" value="MBE9076502.1"/>
    <property type="molecule type" value="Genomic_DNA"/>
</dbReference>
<keyword evidence="1" id="KW-1133">Transmembrane helix</keyword>
<feature type="transmembrane region" description="Helical" evidence="1">
    <location>
        <begin position="60"/>
        <end position="80"/>
    </location>
</feature>
<evidence type="ECO:0000256" key="1">
    <source>
        <dbReference type="SAM" id="Phobius"/>
    </source>
</evidence>
<dbReference type="AlphaFoldDB" id="A0A8J7A525"/>
<dbReference type="Proteomes" id="UP000636505">
    <property type="component" value="Unassembled WGS sequence"/>
</dbReference>
<evidence type="ECO:0000313" key="3">
    <source>
        <dbReference type="Proteomes" id="UP000636505"/>
    </source>
</evidence>
<name>A0A8J7A525_9CYAN</name>
<dbReference type="InterPro" id="IPR021362">
    <property type="entry name" value="DUF2834"/>
</dbReference>
<keyword evidence="3" id="KW-1185">Reference proteome</keyword>
<comment type="caution">
    <text evidence="2">The sequence shown here is derived from an EMBL/GenBank/DDBJ whole genome shotgun (WGS) entry which is preliminary data.</text>
</comment>
<sequence>MQPTQLSASAQARSFNLRTVYLLLALVGAILPWVVCFEYLQQGNISIHTFFSQALTNSVSSTFVADLLFSEAVFFCFAFVELKRLGISRIWLAAYITLGLTVGLCCSLPLFLYMREGFMHTEAVEN</sequence>
<keyword evidence="1" id="KW-0472">Membrane</keyword>
<gene>
    <name evidence="2" type="ORF">IQ241_04195</name>
</gene>
<reference evidence="2" key="1">
    <citation type="submission" date="2020-10" db="EMBL/GenBank/DDBJ databases">
        <authorList>
            <person name="Castelo-Branco R."/>
            <person name="Eusebio N."/>
            <person name="Adriana R."/>
            <person name="Vieira A."/>
            <person name="Brugerolle De Fraissinette N."/>
            <person name="Rezende De Castro R."/>
            <person name="Schneider M.P."/>
            <person name="Vasconcelos V."/>
            <person name="Leao P.N."/>
        </authorList>
    </citation>
    <scope>NUCLEOTIDE SEQUENCE</scope>
    <source>
        <strain evidence="2">LEGE 07310</strain>
    </source>
</reference>
<feature type="transmembrane region" description="Helical" evidence="1">
    <location>
        <begin position="92"/>
        <end position="114"/>
    </location>
</feature>
<keyword evidence="1" id="KW-0812">Transmembrane</keyword>
<accession>A0A8J7A525</accession>